<reference evidence="2" key="1">
    <citation type="journal article" date="2013" name="Nature">
        <title>Pan genome of the phytoplankton Emiliania underpins its global distribution.</title>
        <authorList>
            <person name="Read B.A."/>
            <person name="Kegel J."/>
            <person name="Klute M.J."/>
            <person name="Kuo A."/>
            <person name="Lefebvre S.C."/>
            <person name="Maumus F."/>
            <person name="Mayer C."/>
            <person name="Miller J."/>
            <person name="Monier A."/>
            <person name="Salamov A."/>
            <person name="Young J."/>
            <person name="Aguilar M."/>
            <person name="Claverie J.M."/>
            <person name="Frickenhaus S."/>
            <person name="Gonzalez K."/>
            <person name="Herman E.K."/>
            <person name="Lin Y.C."/>
            <person name="Napier J."/>
            <person name="Ogata H."/>
            <person name="Sarno A.F."/>
            <person name="Shmutz J."/>
            <person name="Schroeder D."/>
            <person name="de Vargas C."/>
            <person name="Verret F."/>
            <person name="von Dassow P."/>
            <person name="Valentin K."/>
            <person name="Van de Peer Y."/>
            <person name="Wheeler G."/>
            <person name="Dacks J.B."/>
            <person name="Delwiche C.F."/>
            <person name="Dyhrman S.T."/>
            <person name="Glockner G."/>
            <person name="John U."/>
            <person name="Richards T."/>
            <person name="Worden A.Z."/>
            <person name="Zhang X."/>
            <person name="Grigoriev I.V."/>
            <person name="Allen A.E."/>
            <person name="Bidle K."/>
            <person name="Borodovsky M."/>
            <person name="Bowler C."/>
            <person name="Brownlee C."/>
            <person name="Cock J.M."/>
            <person name="Elias M."/>
            <person name="Gladyshev V.N."/>
            <person name="Groth M."/>
            <person name="Guda C."/>
            <person name="Hadaegh A."/>
            <person name="Iglesias-Rodriguez M.D."/>
            <person name="Jenkins J."/>
            <person name="Jones B.M."/>
            <person name="Lawson T."/>
            <person name="Leese F."/>
            <person name="Lindquist E."/>
            <person name="Lobanov A."/>
            <person name="Lomsadze A."/>
            <person name="Malik S.B."/>
            <person name="Marsh M.E."/>
            <person name="Mackinder L."/>
            <person name="Mock T."/>
            <person name="Mueller-Roeber B."/>
            <person name="Pagarete A."/>
            <person name="Parker M."/>
            <person name="Probert I."/>
            <person name="Quesneville H."/>
            <person name="Raines C."/>
            <person name="Rensing S.A."/>
            <person name="Riano-Pachon D.M."/>
            <person name="Richier S."/>
            <person name="Rokitta S."/>
            <person name="Shiraiwa Y."/>
            <person name="Soanes D.M."/>
            <person name="van der Giezen M."/>
            <person name="Wahlund T.M."/>
            <person name="Williams B."/>
            <person name="Wilson W."/>
            <person name="Wolfe G."/>
            <person name="Wurch L.L."/>
        </authorList>
    </citation>
    <scope>NUCLEOTIDE SEQUENCE</scope>
</reference>
<name>A0A0D3JTS7_EMIH1</name>
<dbReference type="HOGENOM" id="CLU_2113563_0_0_1"/>
<proteinExistence type="predicted"/>
<organism evidence="1 2">
    <name type="scientific">Emiliania huxleyi (strain CCMP1516)</name>
    <dbReference type="NCBI Taxonomy" id="280463"/>
    <lineage>
        <taxon>Eukaryota</taxon>
        <taxon>Haptista</taxon>
        <taxon>Haptophyta</taxon>
        <taxon>Prymnesiophyceae</taxon>
        <taxon>Isochrysidales</taxon>
        <taxon>Noelaerhabdaceae</taxon>
        <taxon>Emiliania</taxon>
    </lineage>
</organism>
<dbReference type="KEGG" id="ehx:EMIHUDRAFT_236344"/>
<dbReference type="PaxDb" id="2903-EOD26912"/>
<sequence>MRIFSQGRGAGRPQRNLHRPSCVAPFQACYQDATHITAEEAAGHVVHLAISRDVDGAGPESRYFHLSAPCRSDPLTYDRDVRDAFWKLTLKALDGWMDKNAKACAAVLQELYDRP</sequence>
<dbReference type="EnsemblProtists" id="EOD26912">
    <property type="protein sequence ID" value="EOD26912"/>
    <property type="gene ID" value="EMIHUDRAFT_236344"/>
</dbReference>
<dbReference type="AlphaFoldDB" id="A0A0D3JTS7"/>
<dbReference type="Proteomes" id="UP000013827">
    <property type="component" value="Unassembled WGS sequence"/>
</dbReference>
<accession>A0A0D3JTS7</accession>
<reference evidence="1" key="2">
    <citation type="submission" date="2024-10" db="UniProtKB">
        <authorList>
            <consortium name="EnsemblProtists"/>
        </authorList>
    </citation>
    <scope>IDENTIFICATION</scope>
</reference>
<evidence type="ECO:0000313" key="1">
    <source>
        <dbReference type="EnsemblProtists" id="EOD26912"/>
    </source>
</evidence>
<dbReference type="GeneID" id="17272457"/>
<keyword evidence="2" id="KW-1185">Reference proteome</keyword>
<evidence type="ECO:0000313" key="2">
    <source>
        <dbReference type="Proteomes" id="UP000013827"/>
    </source>
</evidence>
<dbReference type="RefSeq" id="XP_005779341.1">
    <property type="nucleotide sequence ID" value="XM_005779284.1"/>
</dbReference>
<protein>
    <submittedName>
        <fullName evidence="1">Uncharacterized protein</fullName>
    </submittedName>
</protein>